<keyword evidence="3" id="KW-1185">Reference proteome</keyword>
<evidence type="ECO:0000256" key="1">
    <source>
        <dbReference type="SAM" id="MobiDB-lite"/>
    </source>
</evidence>
<dbReference type="AlphaFoldDB" id="A0A3S3THG8"/>
<dbReference type="Proteomes" id="UP000282759">
    <property type="component" value="Unassembled WGS sequence"/>
</dbReference>
<dbReference type="RefSeq" id="WP_127704821.1">
    <property type="nucleotide sequence ID" value="NZ_SACK01000003.1"/>
</dbReference>
<comment type="caution">
    <text evidence="2">The sequence shown here is derived from an EMBL/GenBank/DDBJ whole genome shotgun (WGS) entry which is preliminary data.</text>
</comment>
<evidence type="ECO:0000313" key="2">
    <source>
        <dbReference type="EMBL" id="RVU01110.1"/>
    </source>
</evidence>
<dbReference type="Gene3D" id="3.40.1360.10">
    <property type="match status" value="1"/>
</dbReference>
<dbReference type="OrthoDB" id="840343at2"/>
<dbReference type="Gene3D" id="3.40.50.300">
    <property type="entry name" value="P-loop containing nucleotide triphosphate hydrolases"/>
    <property type="match status" value="1"/>
</dbReference>
<feature type="compositionally biased region" description="Basic and acidic residues" evidence="1">
    <location>
        <begin position="275"/>
        <end position="290"/>
    </location>
</feature>
<dbReference type="EMBL" id="SACK01000003">
    <property type="protein sequence ID" value="RVU01110.1"/>
    <property type="molecule type" value="Genomic_DNA"/>
</dbReference>
<proteinExistence type="predicted"/>
<name>A0A3S3THG8_9SPHI</name>
<evidence type="ECO:0000313" key="3">
    <source>
        <dbReference type="Proteomes" id="UP000282759"/>
    </source>
</evidence>
<accession>A0A3S3THG8</accession>
<sequence length="989" mass="115196">MQSNNYIEAQDILNATNGGLDIILELYPQALGSDTDRRRKFKLRDDEKTASASLKKADDGNWLVTDFGGDQQPRNAVQCYMLERNLDYVATLKELAAKFNLTTDRPASAITATYSEAPAGPDDAEGTWSWDVRKEFTDVDIETIVSKKVLDHVGWTIKPPADKSKAELNKEAYAKIRGAFNRYRWHSLVSYSIVKNRKKMTFSATDQYPIYLIDEGSHQKLYQPKHPDKGKRFLYMGTKPKDFIHGYEQLNDEYKKKKAAIEAQKNEAAEDEDRTGEKKEKSGKNDPKHDEIIICSGGSDAINVALLGYKVIWLNSETAGLPQYRYDKLMIICKKLYQLPDIDNTGKRAAHELAMKYLDLYTIELPEELKKHRDARGNPCKDVRDYLNHYDYKGFKKQFDSALPYRFWERKARYIGRGDDRVLAGWDYDFDNVQAYNFLAKNGFGRLRVGDKTSDYIYIRKQGNVVTEVDSNDVKNFVHGFLRERMHDKDLRNAMYRTTQLSEGSLSNMDVMDIDFCDNTRESQFVFFSNITAEVSAAQIKLHKPGEIDRFIWAEYRLPNRLETNEKPPFTITRDELGEYDIEIHDKNCFFLKYLVQTSRVHWRKELEERLAPAEAEEYKKKHHIDIAGPNLLPEEIEEQKQHLINKIFAIGFLMHRHRIREKGWFVWAMDNKINEDGKSHGGSGKSILFDVVMRAMLPKNFYIKGRNPKINEDAHIYEGVTEHHQYILIDDAYEFFKIENFYTDFTGDIKVNPKGKKQYTIPFKNAPKFAITSNYTPRDISPSANRRMIYTAFSDYFHDKGENDDYNEQRDPKNDLGVSFFDDFDPSDWSRMYNTILHCLHFYLGVPEKIKPAMENVNKRQLLTVMGNLHDWALVYFSEESGRLDTFFVREVAYTDYIRYNGSKVSAQNFLGKMKAFCRYYGYVLNPKEFQDKKGKIIKKVEVKTYNSKTEAWEAVPGVPKEAKEVFYIQTKDELDPQPPQTDEKLPW</sequence>
<dbReference type="InterPro" id="IPR027417">
    <property type="entry name" value="P-loop_NTPase"/>
</dbReference>
<feature type="region of interest" description="Disordered" evidence="1">
    <location>
        <begin position="261"/>
        <end position="290"/>
    </location>
</feature>
<reference evidence="2 3" key="1">
    <citation type="submission" date="2019-01" db="EMBL/GenBank/DDBJ databases">
        <authorList>
            <person name="Chen W.-M."/>
        </authorList>
    </citation>
    <scope>NUCLEOTIDE SEQUENCE [LARGE SCALE GENOMIC DNA]</scope>
    <source>
        <strain evidence="2 3">YBJ-36</strain>
    </source>
</reference>
<organism evidence="2 3">
    <name type="scientific">Mucilaginibacter limnophilus</name>
    <dbReference type="NCBI Taxonomy" id="1932778"/>
    <lineage>
        <taxon>Bacteria</taxon>
        <taxon>Pseudomonadati</taxon>
        <taxon>Bacteroidota</taxon>
        <taxon>Sphingobacteriia</taxon>
        <taxon>Sphingobacteriales</taxon>
        <taxon>Sphingobacteriaceae</taxon>
        <taxon>Mucilaginibacter</taxon>
    </lineage>
</organism>
<gene>
    <name evidence="2" type="ORF">EOD41_10880</name>
</gene>
<protein>
    <submittedName>
        <fullName evidence="2">Uncharacterized protein</fullName>
    </submittedName>
</protein>